<keyword evidence="4" id="KW-1185">Reference proteome</keyword>
<dbReference type="InterPro" id="IPR001155">
    <property type="entry name" value="OxRdtase_FMN_N"/>
</dbReference>
<dbReference type="Pfam" id="PF00724">
    <property type="entry name" value="Oxidored_FMN"/>
    <property type="match status" value="1"/>
</dbReference>
<dbReference type="FunFam" id="3.20.20.70:FF:000138">
    <property type="entry name" value="NADPH dehydrogenase 1"/>
    <property type="match status" value="1"/>
</dbReference>
<dbReference type="GO" id="GO:0003959">
    <property type="term" value="F:NADPH dehydrogenase activity"/>
    <property type="evidence" value="ECO:0007669"/>
    <property type="project" value="TreeGrafter"/>
</dbReference>
<dbReference type="GO" id="GO:0010181">
    <property type="term" value="F:FMN binding"/>
    <property type="evidence" value="ECO:0007669"/>
    <property type="project" value="InterPro"/>
</dbReference>
<dbReference type="VEuPathDB" id="FungiDB:P170DRAFT_419295"/>
<dbReference type="Gene3D" id="3.20.20.70">
    <property type="entry name" value="Aldolase class I"/>
    <property type="match status" value="1"/>
</dbReference>
<evidence type="ECO:0000313" key="3">
    <source>
        <dbReference type="EMBL" id="PLB43376.1"/>
    </source>
</evidence>
<gene>
    <name evidence="3" type="ORF">P170DRAFT_419295</name>
</gene>
<dbReference type="GeneID" id="36554975"/>
<dbReference type="PANTHER" id="PTHR22893:SF91">
    <property type="entry name" value="NADPH DEHYDROGENASE 2-RELATED"/>
    <property type="match status" value="1"/>
</dbReference>
<accession>A0A2I2FRZ4</accession>
<dbReference type="OrthoDB" id="276546at2759"/>
<reference evidence="3 4" key="1">
    <citation type="submission" date="2016-12" db="EMBL/GenBank/DDBJ databases">
        <title>The genomes of Aspergillus section Nigri reveals drivers in fungal speciation.</title>
        <authorList>
            <consortium name="DOE Joint Genome Institute"/>
            <person name="Vesth T.C."/>
            <person name="Nybo J."/>
            <person name="Theobald S."/>
            <person name="Brandl J."/>
            <person name="Frisvad J.C."/>
            <person name="Nielsen K.F."/>
            <person name="Lyhne E.K."/>
            <person name="Kogle M.E."/>
            <person name="Kuo A."/>
            <person name="Riley R."/>
            <person name="Clum A."/>
            <person name="Nolan M."/>
            <person name="Lipzen A."/>
            <person name="Salamov A."/>
            <person name="Henrissat B."/>
            <person name="Wiebenga A."/>
            <person name="De Vries R.P."/>
            <person name="Grigoriev I.V."/>
            <person name="Mortensen U.H."/>
            <person name="Andersen M.R."/>
            <person name="Baker S.E."/>
        </authorList>
    </citation>
    <scope>NUCLEOTIDE SEQUENCE [LARGE SCALE GENOMIC DNA]</scope>
    <source>
        <strain evidence="3 4">IBT 23096</strain>
    </source>
</reference>
<proteinExistence type="predicted"/>
<dbReference type="InterPro" id="IPR045247">
    <property type="entry name" value="Oye-like"/>
</dbReference>
<evidence type="ECO:0000259" key="2">
    <source>
        <dbReference type="Pfam" id="PF00724"/>
    </source>
</evidence>
<dbReference type="AlphaFoldDB" id="A0A2I2FRZ4"/>
<dbReference type="RefSeq" id="XP_024698678.1">
    <property type="nucleotide sequence ID" value="XM_024847276.1"/>
</dbReference>
<dbReference type="STRING" id="1392250.A0A2I2FRZ4"/>
<name>A0A2I2FRZ4_9EURO</name>
<evidence type="ECO:0000313" key="4">
    <source>
        <dbReference type="Proteomes" id="UP000234275"/>
    </source>
</evidence>
<comment type="caution">
    <text evidence="3">The sequence shown here is derived from an EMBL/GenBank/DDBJ whole genome shotgun (WGS) entry which is preliminary data.</text>
</comment>
<dbReference type="SUPFAM" id="SSF51395">
    <property type="entry name" value="FMN-linked oxidoreductases"/>
    <property type="match status" value="1"/>
</dbReference>
<dbReference type="InterPro" id="IPR013785">
    <property type="entry name" value="Aldolase_TIM"/>
</dbReference>
<feature type="domain" description="NADH:flavin oxidoreductase/NADH oxidase N-terminal" evidence="2">
    <location>
        <begin position="11"/>
        <end position="341"/>
    </location>
</feature>
<dbReference type="Proteomes" id="UP000234275">
    <property type="component" value="Unassembled WGS sequence"/>
</dbReference>
<dbReference type="EMBL" id="MSFO01000011">
    <property type="protein sequence ID" value="PLB43376.1"/>
    <property type="molecule type" value="Genomic_DNA"/>
</dbReference>
<dbReference type="CDD" id="cd02933">
    <property type="entry name" value="OYE_like_FMN"/>
    <property type="match status" value="1"/>
</dbReference>
<keyword evidence="1" id="KW-0521">NADP</keyword>
<evidence type="ECO:0000256" key="1">
    <source>
        <dbReference type="ARBA" id="ARBA00022857"/>
    </source>
</evidence>
<dbReference type="PANTHER" id="PTHR22893">
    <property type="entry name" value="NADH OXIDOREDUCTASE-RELATED"/>
    <property type="match status" value="1"/>
</dbReference>
<organism evidence="3 4">
    <name type="scientific">Aspergillus steynii IBT 23096</name>
    <dbReference type="NCBI Taxonomy" id="1392250"/>
    <lineage>
        <taxon>Eukaryota</taxon>
        <taxon>Fungi</taxon>
        <taxon>Dikarya</taxon>
        <taxon>Ascomycota</taxon>
        <taxon>Pezizomycotina</taxon>
        <taxon>Eurotiomycetes</taxon>
        <taxon>Eurotiomycetidae</taxon>
        <taxon>Eurotiales</taxon>
        <taxon>Aspergillaceae</taxon>
        <taxon>Aspergillus</taxon>
        <taxon>Aspergillus subgen. Circumdati</taxon>
    </lineage>
</organism>
<protein>
    <submittedName>
        <fullName evidence="3">Putative N-ethylmaleimide reductase</fullName>
    </submittedName>
</protein>
<sequence length="373" mass="41072">MSSTLSPQSRLFTPMRIGPVTLSHRVVMAPLTRLRCDESHVPLPIAETYYSQRASVPGTLLIAEATMISPAASGVPHGPGIWSPEQIQSWKRITDAVHAKGSFIFIQFVAPGRAAHAETLKRDSGKEVGAPSAIPMEEGAQVPVELTEDEIEDLIADFATAGKNAMQAGFDGVEVHGANGYLVDEFTQDVSNQRTDGWGGSIEKRARFGIEIAKALSEAIGSERVGFRISPWNTWQGMKMAEPVAQFSYLVRELRELKLGYLHIIESRVVNNVDCEKSEGIEPFLEVWGRDAPVLVAGGYNAKNAGDIDHVYQDNDVAVVFGRHFLANPDLPFRLKNGIPLQKYHRDTFYTPVQAEGYLDYPFSAEFEATLKN</sequence>